<dbReference type="Proteomes" id="UP000318937">
    <property type="component" value="Unassembled WGS sequence"/>
</dbReference>
<gene>
    <name evidence="1" type="ORF">FG383_07020</name>
</gene>
<dbReference type="OrthoDB" id="2960905at2"/>
<name>A0A544TFN5_9BACI</name>
<dbReference type="InterPro" id="IPR053154">
    <property type="entry name" value="c-di-AMP_regulator"/>
</dbReference>
<reference evidence="1 2" key="1">
    <citation type="submission" date="2019-05" db="EMBL/GenBank/DDBJ databases">
        <title>Psychrobacillus vulpis sp. nov., a new species isolated from feces of a red fox that inhabits in The Tablas de Daimiel Natural Park, Albacete, Spain.</title>
        <authorList>
            <person name="Rodriguez M."/>
            <person name="Reina J.C."/>
            <person name="Bejar V."/>
            <person name="Llamas I."/>
        </authorList>
    </citation>
    <scope>NUCLEOTIDE SEQUENCE [LARGE SCALE GENOMIC DNA]</scope>
    <source>
        <strain evidence="1 2">NHI-2</strain>
    </source>
</reference>
<dbReference type="PANTHER" id="PTHR37804">
    <property type="entry name" value="CDAA REGULATORY PROTEIN CDAR"/>
    <property type="match status" value="1"/>
</dbReference>
<dbReference type="RefSeq" id="WP_142606339.1">
    <property type="nucleotide sequence ID" value="NZ_VDGG01000012.1"/>
</dbReference>
<evidence type="ECO:0000313" key="2">
    <source>
        <dbReference type="Proteomes" id="UP000318937"/>
    </source>
</evidence>
<dbReference type="EMBL" id="VDGG01000012">
    <property type="protein sequence ID" value="TQR16238.1"/>
    <property type="molecule type" value="Genomic_DNA"/>
</dbReference>
<organism evidence="1 2">
    <name type="scientific">Psychrobacillus soli</name>
    <dbReference type="NCBI Taxonomy" id="1543965"/>
    <lineage>
        <taxon>Bacteria</taxon>
        <taxon>Bacillati</taxon>
        <taxon>Bacillota</taxon>
        <taxon>Bacilli</taxon>
        <taxon>Bacillales</taxon>
        <taxon>Bacillaceae</taxon>
        <taxon>Psychrobacillus</taxon>
    </lineage>
</organism>
<comment type="caution">
    <text evidence="1">The sequence shown here is derived from an EMBL/GenBank/DDBJ whole genome shotgun (WGS) entry which is preliminary data.</text>
</comment>
<evidence type="ECO:0008006" key="3">
    <source>
        <dbReference type="Google" id="ProtNLM"/>
    </source>
</evidence>
<sequence length="421" mass="46215">MDKMMGNPWFLRIIALVLAILLFVSVKSDLEKNNMNTTSTSVEVLRDVPVEVYYDDENSVVTGVPETVTVNIEGPSQQVFSTKVMKDYKVFIDLREVTFGKHTVEFSTENFSDKLKVRIDPVNVDVVIEERVSQEFSVDLDMNESLLAENYIVKSYDMEPKKVIVTGAKSIIDSIGYVKATIVRDEGINKSFEQEASIRVLDADLNKLDVTAEPKTVQVKVYVEEYSKEVPVVLASKGVPKEGVTVNGLSTDVKNIRLYGPRTVIDKIGQLQVDVDVSKLEVTSSFDLKLAIPDGVTRLSLDKIKITADVTPAPTPDTEEGQEETVSTVEEKSFENVTIAVKGLPSLLVSNFETPTDGTVSVVAKGTPEALENVQLNNVSVYVDAENAEIGEVTLPIQVDGPSDIEWGTSASEAKLTIKEA</sequence>
<proteinExistence type="predicted"/>
<accession>A0A544TFN5</accession>
<dbReference type="Gene3D" id="2.170.120.30">
    <property type="match status" value="2"/>
</dbReference>
<dbReference type="InterPro" id="IPR012505">
    <property type="entry name" value="YbbR"/>
</dbReference>
<dbReference type="AlphaFoldDB" id="A0A544TFN5"/>
<dbReference type="PANTHER" id="PTHR37804:SF1">
    <property type="entry name" value="CDAA REGULATORY PROTEIN CDAR"/>
    <property type="match status" value="1"/>
</dbReference>
<dbReference type="Gene3D" id="2.170.120.40">
    <property type="entry name" value="YbbR-like domain"/>
    <property type="match status" value="2"/>
</dbReference>
<dbReference type="Pfam" id="PF07949">
    <property type="entry name" value="YbbR"/>
    <property type="match status" value="3"/>
</dbReference>
<keyword evidence="2" id="KW-1185">Reference proteome</keyword>
<protein>
    <recommendedName>
        <fullName evidence="3">YbbR-like domain-containing protein</fullName>
    </recommendedName>
</protein>
<evidence type="ECO:0000313" key="1">
    <source>
        <dbReference type="EMBL" id="TQR16238.1"/>
    </source>
</evidence>